<feature type="transmembrane region" description="Helical" evidence="8">
    <location>
        <begin position="88"/>
        <end position="114"/>
    </location>
</feature>
<dbReference type="InterPro" id="IPR011701">
    <property type="entry name" value="MFS"/>
</dbReference>
<dbReference type="PROSITE" id="PS50850">
    <property type="entry name" value="MFS"/>
    <property type="match status" value="1"/>
</dbReference>
<dbReference type="Gene3D" id="1.20.1720.10">
    <property type="entry name" value="Multidrug resistance protein D"/>
    <property type="match status" value="1"/>
</dbReference>
<dbReference type="EMBL" id="JACNIG010000354">
    <property type="protein sequence ID" value="MBC8433921.1"/>
    <property type="molecule type" value="Genomic_DNA"/>
</dbReference>
<feature type="transmembrane region" description="Helical" evidence="8">
    <location>
        <begin position="178"/>
        <end position="196"/>
    </location>
</feature>
<comment type="caution">
    <text evidence="10">The sequence shown here is derived from an EMBL/GenBank/DDBJ whole genome shotgun (WGS) entry which is preliminary data.</text>
</comment>
<evidence type="ECO:0000256" key="6">
    <source>
        <dbReference type="ARBA" id="ARBA00022989"/>
    </source>
</evidence>
<evidence type="ECO:0000256" key="2">
    <source>
        <dbReference type="ARBA" id="ARBA00008537"/>
    </source>
</evidence>
<keyword evidence="3" id="KW-0813">Transport</keyword>
<feature type="transmembrane region" description="Helical" evidence="8">
    <location>
        <begin position="313"/>
        <end position="330"/>
    </location>
</feature>
<comment type="similarity">
    <text evidence="2">Belongs to the major facilitator superfamily. EmrB family.</text>
</comment>
<keyword evidence="7 8" id="KW-0472">Membrane</keyword>
<organism evidence="10 11">
    <name type="scientific">Candidatus Desulfatibia vada</name>
    <dbReference type="NCBI Taxonomy" id="2841696"/>
    <lineage>
        <taxon>Bacteria</taxon>
        <taxon>Pseudomonadati</taxon>
        <taxon>Thermodesulfobacteriota</taxon>
        <taxon>Desulfobacteria</taxon>
        <taxon>Desulfobacterales</taxon>
        <taxon>Desulfobacterales incertae sedis</taxon>
        <taxon>Candidatus Desulfatibia</taxon>
    </lineage>
</organism>
<feature type="transmembrane region" description="Helical" evidence="8">
    <location>
        <begin position="208"/>
        <end position="227"/>
    </location>
</feature>
<evidence type="ECO:0000256" key="8">
    <source>
        <dbReference type="SAM" id="Phobius"/>
    </source>
</evidence>
<name>A0A8J6NTY8_9BACT</name>
<dbReference type="NCBIfam" id="TIGR00711">
    <property type="entry name" value="efflux_EmrB"/>
    <property type="match status" value="1"/>
</dbReference>
<dbReference type="AlphaFoldDB" id="A0A8J6NTY8"/>
<evidence type="ECO:0000313" key="10">
    <source>
        <dbReference type="EMBL" id="MBC8433921.1"/>
    </source>
</evidence>
<evidence type="ECO:0000256" key="4">
    <source>
        <dbReference type="ARBA" id="ARBA00022475"/>
    </source>
</evidence>
<feature type="transmembrane region" description="Helical" evidence="8">
    <location>
        <begin position="53"/>
        <end position="76"/>
    </location>
</feature>
<comment type="subcellular location">
    <subcellularLocation>
        <location evidence="1">Cell membrane</location>
        <topology evidence="1">Multi-pass membrane protein</topology>
    </subcellularLocation>
</comment>
<dbReference type="InterPro" id="IPR020846">
    <property type="entry name" value="MFS_dom"/>
</dbReference>
<feature type="transmembrane region" description="Helical" evidence="8">
    <location>
        <begin position="120"/>
        <end position="138"/>
    </location>
</feature>
<reference evidence="10 11" key="1">
    <citation type="submission" date="2020-08" db="EMBL/GenBank/DDBJ databases">
        <title>Bridging the membrane lipid divide: bacteria of the FCB group superphylum have the potential to synthesize archaeal ether lipids.</title>
        <authorList>
            <person name="Villanueva L."/>
            <person name="Von Meijenfeldt F.A.B."/>
            <person name="Westbye A.B."/>
            <person name="Yadav S."/>
            <person name="Hopmans E.C."/>
            <person name="Dutilh B.E."/>
            <person name="Sinninghe Damste J.S."/>
        </authorList>
    </citation>
    <scope>NUCLEOTIDE SEQUENCE [LARGE SCALE GENOMIC DNA]</scope>
    <source>
        <strain evidence="10">NIOZ-UU17</strain>
    </source>
</reference>
<sequence>MGIRILETVIKIPDSNPNKWLVFTLVGIGVFMSTLDASIVNIALPAIMQDFQVPLATVSWVLMAYLLTVSSLLLAFGRLSDIKGRRWVYCRGFFIFSVGSLFCGMARSAVWLIAARSFQGIGAAMLMACSPALVVDIFPSSERGKTLGMVGTVVAAGLTIGPALGGLILNLFSWRVIFYINIPIGIAAAAWAAWILKGSHGDIARSESFDMTGALLLVICFCSLLIALTRIHDWGYTSLRTWLLMGVSITSAIWFIRVEARAIHPIFDLSLLKIRLFVLPSLSAMILFMSLFSMLFLMPFYLVNPSGFSMDKAGYLMMTPFVFLFFISPFSGALSDRIGSRILCTLGMAVMAVGLFSLSQLPPVASSMTAIWRLALVGIGTAIFISPNSSVVLGAVYQNRRGIAAGTVATARNMGMVIGVALAEIIFSNSFAARSGGLTLKVYGAEMEPFFMAAFQSAMLAGCFVAGLGIVVAFLRGPENNQATPDLT</sequence>
<dbReference type="GO" id="GO:0005886">
    <property type="term" value="C:plasma membrane"/>
    <property type="evidence" value="ECO:0007669"/>
    <property type="project" value="UniProtKB-SubCell"/>
</dbReference>
<feature type="transmembrane region" description="Helical" evidence="8">
    <location>
        <begin position="276"/>
        <end position="301"/>
    </location>
</feature>
<feature type="transmembrane region" description="Helical" evidence="8">
    <location>
        <begin position="20"/>
        <end position="47"/>
    </location>
</feature>
<dbReference type="InterPro" id="IPR036259">
    <property type="entry name" value="MFS_trans_sf"/>
</dbReference>
<evidence type="ECO:0000256" key="7">
    <source>
        <dbReference type="ARBA" id="ARBA00023136"/>
    </source>
</evidence>
<dbReference type="GO" id="GO:0022857">
    <property type="term" value="F:transmembrane transporter activity"/>
    <property type="evidence" value="ECO:0007669"/>
    <property type="project" value="InterPro"/>
</dbReference>
<feature type="domain" description="Major facilitator superfamily (MFS) profile" evidence="9">
    <location>
        <begin position="22"/>
        <end position="481"/>
    </location>
</feature>
<feature type="transmembrane region" description="Helical" evidence="8">
    <location>
        <begin position="453"/>
        <end position="475"/>
    </location>
</feature>
<feature type="transmembrane region" description="Helical" evidence="8">
    <location>
        <begin position="414"/>
        <end position="433"/>
    </location>
</feature>
<evidence type="ECO:0000256" key="5">
    <source>
        <dbReference type="ARBA" id="ARBA00022692"/>
    </source>
</evidence>
<feature type="transmembrane region" description="Helical" evidence="8">
    <location>
        <begin position="239"/>
        <end position="256"/>
    </location>
</feature>
<feature type="transmembrane region" description="Helical" evidence="8">
    <location>
        <begin position="150"/>
        <end position="172"/>
    </location>
</feature>
<proteinExistence type="inferred from homology"/>
<dbReference type="Proteomes" id="UP000605201">
    <property type="component" value="Unassembled WGS sequence"/>
</dbReference>
<dbReference type="PANTHER" id="PTHR42718:SF9">
    <property type="entry name" value="MAJOR FACILITATOR SUPERFAMILY MULTIDRUG TRANSPORTER MFSC"/>
    <property type="match status" value="1"/>
</dbReference>
<protein>
    <submittedName>
        <fullName evidence="10">MFS transporter</fullName>
    </submittedName>
</protein>
<keyword evidence="6 8" id="KW-1133">Transmembrane helix</keyword>
<keyword evidence="4" id="KW-1003">Cell membrane</keyword>
<dbReference type="Pfam" id="PF07690">
    <property type="entry name" value="MFS_1"/>
    <property type="match status" value="1"/>
</dbReference>
<dbReference type="InterPro" id="IPR004638">
    <property type="entry name" value="EmrB-like"/>
</dbReference>
<evidence type="ECO:0000256" key="3">
    <source>
        <dbReference type="ARBA" id="ARBA00022448"/>
    </source>
</evidence>
<dbReference type="PRINTS" id="PR01036">
    <property type="entry name" value="TCRTETB"/>
</dbReference>
<dbReference type="Gene3D" id="1.20.1250.20">
    <property type="entry name" value="MFS general substrate transporter like domains"/>
    <property type="match status" value="1"/>
</dbReference>
<evidence type="ECO:0000259" key="9">
    <source>
        <dbReference type="PROSITE" id="PS50850"/>
    </source>
</evidence>
<dbReference type="CDD" id="cd17321">
    <property type="entry name" value="MFS_MMR_MDR_like"/>
    <property type="match status" value="1"/>
</dbReference>
<feature type="transmembrane region" description="Helical" evidence="8">
    <location>
        <begin position="342"/>
        <end position="359"/>
    </location>
</feature>
<gene>
    <name evidence="10" type="ORF">H8D96_18570</name>
</gene>
<evidence type="ECO:0000256" key="1">
    <source>
        <dbReference type="ARBA" id="ARBA00004651"/>
    </source>
</evidence>
<dbReference type="PANTHER" id="PTHR42718">
    <property type="entry name" value="MAJOR FACILITATOR SUPERFAMILY MULTIDRUG TRANSPORTER MFSC"/>
    <property type="match status" value="1"/>
</dbReference>
<keyword evidence="5 8" id="KW-0812">Transmembrane</keyword>
<evidence type="ECO:0000313" key="11">
    <source>
        <dbReference type="Proteomes" id="UP000605201"/>
    </source>
</evidence>
<accession>A0A8J6NTY8</accession>
<dbReference type="SUPFAM" id="SSF103473">
    <property type="entry name" value="MFS general substrate transporter"/>
    <property type="match status" value="1"/>
</dbReference>
<feature type="transmembrane region" description="Helical" evidence="8">
    <location>
        <begin position="371"/>
        <end position="393"/>
    </location>
</feature>